<name>A0A6B0UJG6_IXORI</name>
<feature type="signal peptide" evidence="2">
    <location>
        <begin position="1"/>
        <end position="16"/>
    </location>
</feature>
<protein>
    <submittedName>
        <fullName evidence="3">Putative secreted protein</fullName>
    </submittedName>
</protein>
<feature type="chain" id="PRO_5025564618" evidence="2">
    <location>
        <begin position="17"/>
        <end position="110"/>
    </location>
</feature>
<accession>A0A6B0UJG6</accession>
<reference evidence="3" key="1">
    <citation type="submission" date="2019-12" db="EMBL/GenBank/DDBJ databases">
        <title>An insight into the sialome of adult female Ixodes ricinus ticks feeding for 6 days.</title>
        <authorList>
            <person name="Perner J."/>
            <person name="Ribeiro J.M.C."/>
        </authorList>
    </citation>
    <scope>NUCLEOTIDE SEQUENCE</scope>
    <source>
        <strain evidence="3">Semi-engorged</strain>
        <tissue evidence="3">Salivary glands</tissue>
    </source>
</reference>
<evidence type="ECO:0000256" key="1">
    <source>
        <dbReference type="SAM" id="MobiDB-lite"/>
    </source>
</evidence>
<evidence type="ECO:0000313" key="3">
    <source>
        <dbReference type="EMBL" id="MXU89812.1"/>
    </source>
</evidence>
<dbReference type="AlphaFoldDB" id="A0A6B0UJG6"/>
<sequence length="110" mass="12215">MKYIFLILFDVFGLDSFHMEDLVAVDIKHGVGAVLGAVARRIRPPITGDRQLLSCSSCEQLQLMLVPHLFNCRKEKCLLDREEGPVREAGNPHTSQRPQGLLDAAASKQS</sequence>
<feature type="region of interest" description="Disordered" evidence="1">
    <location>
        <begin position="84"/>
        <end position="110"/>
    </location>
</feature>
<proteinExistence type="predicted"/>
<organism evidence="3">
    <name type="scientific">Ixodes ricinus</name>
    <name type="common">Common tick</name>
    <name type="synonym">Acarus ricinus</name>
    <dbReference type="NCBI Taxonomy" id="34613"/>
    <lineage>
        <taxon>Eukaryota</taxon>
        <taxon>Metazoa</taxon>
        <taxon>Ecdysozoa</taxon>
        <taxon>Arthropoda</taxon>
        <taxon>Chelicerata</taxon>
        <taxon>Arachnida</taxon>
        <taxon>Acari</taxon>
        <taxon>Parasitiformes</taxon>
        <taxon>Ixodida</taxon>
        <taxon>Ixodoidea</taxon>
        <taxon>Ixodidae</taxon>
        <taxon>Ixodinae</taxon>
        <taxon>Ixodes</taxon>
    </lineage>
</organism>
<evidence type="ECO:0000256" key="2">
    <source>
        <dbReference type="SAM" id="SignalP"/>
    </source>
</evidence>
<keyword evidence="2" id="KW-0732">Signal</keyword>
<dbReference type="EMBL" id="GIFC01007729">
    <property type="protein sequence ID" value="MXU89812.1"/>
    <property type="molecule type" value="Transcribed_RNA"/>
</dbReference>